<comment type="similarity">
    <text evidence="1">To bacterial alkanal monooxygenase alpha and beta chains.</text>
</comment>
<dbReference type="Pfam" id="PF00296">
    <property type="entry name" value="Bac_luciferase"/>
    <property type="match status" value="1"/>
</dbReference>
<evidence type="ECO:0000256" key="1">
    <source>
        <dbReference type="ARBA" id="ARBA00007789"/>
    </source>
</evidence>
<dbReference type="PANTHER" id="PTHR30137:SF6">
    <property type="entry name" value="LUCIFERASE-LIKE MONOOXYGENASE"/>
    <property type="match status" value="1"/>
</dbReference>
<dbReference type="InterPro" id="IPR019949">
    <property type="entry name" value="CmoO-like"/>
</dbReference>
<feature type="domain" description="Luciferase-like" evidence="2">
    <location>
        <begin position="15"/>
        <end position="303"/>
    </location>
</feature>
<dbReference type="PANTHER" id="PTHR30137">
    <property type="entry name" value="LUCIFERASE-LIKE MONOOXYGENASE"/>
    <property type="match status" value="1"/>
</dbReference>
<organism evidence="3 4">
    <name type="scientific">Staphylococcus xylosus</name>
    <dbReference type="NCBI Taxonomy" id="1288"/>
    <lineage>
        <taxon>Bacteria</taxon>
        <taxon>Bacillati</taxon>
        <taxon>Bacillota</taxon>
        <taxon>Bacilli</taxon>
        <taxon>Bacillales</taxon>
        <taxon>Staphylococcaceae</taxon>
        <taxon>Staphylococcus</taxon>
    </lineage>
</organism>
<dbReference type="InterPro" id="IPR011251">
    <property type="entry name" value="Luciferase-like_dom"/>
</dbReference>
<proteinExistence type="predicted"/>
<dbReference type="SUPFAM" id="SSF51679">
    <property type="entry name" value="Bacterial luciferase-like"/>
    <property type="match status" value="1"/>
</dbReference>
<dbReference type="AlphaFoldDB" id="A0A418IRN3"/>
<dbReference type="RefSeq" id="WP_017723918.1">
    <property type="nucleotide sequence ID" value="NZ_CABIWF010000002.1"/>
</dbReference>
<dbReference type="OrthoDB" id="9780518at2"/>
<reference evidence="3 4" key="1">
    <citation type="journal article" date="2016" name="Front. Microbiol.">
        <title>Comprehensive Phylogenetic Analysis of Bovine Non-aureus Staphylococci Species Based on Whole-Genome Sequencing.</title>
        <authorList>
            <person name="Naushad S."/>
            <person name="Barkema H.W."/>
            <person name="Luby C."/>
            <person name="Condas L.A."/>
            <person name="Nobrega D.B."/>
            <person name="Carson D.A."/>
            <person name="De Buck J."/>
        </authorList>
    </citation>
    <scope>NUCLEOTIDE SEQUENCE [LARGE SCALE GENOMIC DNA]</scope>
    <source>
        <strain evidence="3 4">SNUC 102</strain>
    </source>
</reference>
<gene>
    <name evidence="3" type="ORF">BU097_01810</name>
</gene>
<dbReference type="Gene3D" id="3.20.20.30">
    <property type="entry name" value="Luciferase-like domain"/>
    <property type="match status" value="1"/>
</dbReference>
<evidence type="ECO:0000313" key="4">
    <source>
        <dbReference type="Proteomes" id="UP000285567"/>
    </source>
</evidence>
<dbReference type="InterPro" id="IPR036661">
    <property type="entry name" value="Luciferase-like_sf"/>
</dbReference>
<evidence type="ECO:0000313" key="3">
    <source>
        <dbReference type="EMBL" id="RIN12597.1"/>
    </source>
</evidence>
<name>A0A418IRN3_STAXY</name>
<accession>A0A418IRN3</accession>
<dbReference type="Proteomes" id="UP000285567">
    <property type="component" value="Unassembled WGS sequence"/>
</dbReference>
<dbReference type="EMBL" id="QXUL01000005">
    <property type="protein sequence ID" value="RIN12597.1"/>
    <property type="molecule type" value="Genomic_DNA"/>
</dbReference>
<sequence>MVQLNILDYAVIDEGQTAQDALQDTVKLAQLADELAYKRFWVTEHHNVPAFACASPELLMMQLLAKTRHIRLGSGGVMLPHYSPFKVAENFRLLEAFYPGRVDLGIGNNPGTSSVKKALNETKDYFLDYAQSISDVKDYLIENNTEQRLDSIMAQPSITTVPEMWLLSTSITSAEMAGEVGMGYTLGTFLLPNAQAIQNAKASVQTYRKSFKDTKLNMAPTVMVTVFTVVADSEVHAQSLAQSLDVWLLGKKQFAEFKRMPSITTAQNYQKSERDKQLIKQNRARMVVGTKATVQNQLKQIIETFDADELMIVPLIPGIENRSRTIELIAQMNL</sequence>
<dbReference type="NCBIfam" id="TIGR03558">
    <property type="entry name" value="oxido_grp_1"/>
    <property type="match status" value="1"/>
</dbReference>
<dbReference type="GO" id="GO:0016705">
    <property type="term" value="F:oxidoreductase activity, acting on paired donors, with incorporation or reduction of molecular oxygen"/>
    <property type="evidence" value="ECO:0007669"/>
    <property type="project" value="InterPro"/>
</dbReference>
<keyword evidence="4" id="KW-1185">Reference proteome</keyword>
<evidence type="ECO:0000259" key="2">
    <source>
        <dbReference type="Pfam" id="PF00296"/>
    </source>
</evidence>
<comment type="caution">
    <text evidence="3">The sequence shown here is derived from an EMBL/GenBank/DDBJ whole genome shotgun (WGS) entry which is preliminary data.</text>
</comment>
<dbReference type="InterPro" id="IPR050766">
    <property type="entry name" value="Bact_Lucif_Oxidored"/>
</dbReference>
<dbReference type="GO" id="GO:0005829">
    <property type="term" value="C:cytosol"/>
    <property type="evidence" value="ECO:0007669"/>
    <property type="project" value="TreeGrafter"/>
</dbReference>
<protein>
    <submittedName>
        <fullName evidence="3">LLM class flavin-dependent oxidoreductase</fullName>
    </submittedName>
</protein>